<evidence type="ECO:0000313" key="1">
    <source>
        <dbReference type="EMBL" id="KZS09743.1"/>
    </source>
</evidence>
<evidence type="ECO:0000313" key="2">
    <source>
        <dbReference type="Proteomes" id="UP000076858"/>
    </source>
</evidence>
<proteinExistence type="predicted"/>
<organism evidence="1 2">
    <name type="scientific">Daphnia magna</name>
    <dbReference type="NCBI Taxonomy" id="35525"/>
    <lineage>
        <taxon>Eukaryota</taxon>
        <taxon>Metazoa</taxon>
        <taxon>Ecdysozoa</taxon>
        <taxon>Arthropoda</taxon>
        <taxon>Crustacea</taxon>
        <taxon>Branchiopoda</taxon>
        <taxon>Diplostraca</taxon>
        <taxon>Cladocera</taxon>
        <taxon>Anomopoda</taxon>
        <taxon>Daphniidae</taxon>
        <taxon>Daphnia</taxon>
    </lineage>
</organism>
<dbReference type="Proteomes" id="UP000076858">
    <property type="component" value="Unassembled WGS sequence"/>
</dbReference>
<name>A0A164SLJ5_9CRUS</name>
<accession>A0A164SLJ5</accession>
<feature type="non-terminal residue" evidence="1">
    <location>
        <position position="1"/>
    </location>
</feature>
<comment type="caution">
    <text evidence="1">The sequence shown here is derived from an EMBL/GenBank/DDBJ whole genome shotgun (WGS) entry which is preliminary data.</text>
</comment>
<dbReference type="EMBL" id="LRGB01001996">
    <property type="protein sequence ID" value="KZS09743.1"/>
    <property type="molecule type" value="Genomic_DNA"/>
</dbReference>
<gene>
    <name evidence="1" type="ORF">APZ42_025963</name>
</gene>
<keyword evidence="2" id="KW-1185">Reference proteome</keyword>
<dbReference type="AlphaFoldDB" id="A0A164SLJ5"/>
<sequence>LAGSEIGLGVVQAGHVSGAIWGSTCNLSKLSDLATVGSLGRGKLIWGTLGCMGVRGILDPPVITSSFIVVELKKRCHHYVIHPFGGLSTTKN</sequence>
<reference evidence="1 2" key="1">
    <citation type="submission" date="2016-03" db="EMBL/GenBank/DDBJ databases">
        <title>EvidentialGene: Evidence-directed Construction of Genes on Genomes.</title>
        <authorList>
            <person name="Gilbert D.G."/>
            <person name="Choi J.-H."/>
            <person name="Mockaitis K."/>
            <person name="Colbourne J."/>
            <person name="Pfrender M."/>
        </authorList>
    </citation>
    <scope>NUCLEOTIDE SEQUENCE [LARGE SCALE GENOMIC DNA]</scope>
    <source>
        <strain evidence="1 2">Xinb3</strain>
        <tissue evidence="1">Complete organism</tissue>
    </source>
</reference>
<protein>
    <submittedName>
        <fullName evidence="1">Uncharacterized protein</fullName>
    </submittedName>
</protein>